<evidence type="ECO:0000313" key="19">
    <source>
        <dbReference type="RefSeq" id="XP_032803780.1"/>
    </source>
</evidence>
<evidence type="ECO:0000256" key="13">
    <source>
        <dbReference type="ARBA" id="ARBA00023128"/>
    </source>
</evidence>
<evidence type="ECO:0000256" key="16">
    <source>
        <dbReference type="SAM" id="MobiDB-lite"/>
    </source>
</evidence>
<evidence type="ECO:0000256" key="10">
    <source>
        <dbReference type="ARBA" id="ARBA00022833"/>
    </source>
</evidence>
<dbReference type="GO" id="GO:0097745">
    <property type="term" value="P:mitochondrial tRNA 5'-end processing"/>
    <property type="evidence" value="ECO:0007669"/>
    <property type="project" value="TreeGrafter"/>
</dbReference>
<evidence type="ECO:0000256" key="7">
    <source>
        <dbReference type="ARBA" id="ARBA00022722"/>
    </source>
</evidence>
<dbReference type="Gene3D" id="3.40.50.11980">
    <property type="match status" value="1"/>
</dbReference>
<dbReference type="RefSeq" id="XP_032803780.1">
    <property type="nucleotide sequence ID" value="XM_032947889.1"/>
</dbReference>
<proteinExistence type="inferred from homology"/>
<comment type="catalytic activity">
    <reaction evidence="1">
        <text>Endonucleolytic cleavage of RNA, removing 5'-extranucleotides from tRNA precursor.</text>
        <dbReference type="EC" id="3.1.26.5"/>
    </reaction>
</comment>
<evidence type="ECO:0000256" key="5">
    <source>
        <dbReference type="ARBA" id="ARBA00012179"/>
    </source>
</evidence>
<comment type="similarity">
    <text evidence="4">Belongs to the PPR family. P subfamily.</text>
</comment>
<keyword evidence="7" id="KW-0540">Nuclease</keyword>
<keyword evidence="6" id="KW-0819">tRNA processing</keyword>
<evidence type="ECO:0000256" key="14">
    <source>
        <dbReference type="ARBA" id="ARBA00044536"/>
    </source>
</evidence>
<dbReference type="Gene3D" id="1.25.40.10">
    <property type="entry name" value="Tetratricopeptide repeat domain"/>
    <property type="match status" value="1"/>
</dbReference>
<keyword evidence="11" id="KW-0460">Magnesium</keyword>
<dbReference type="KEGG" id="pmrn:116939475"/>
<feature type="domain" description="PRORP" evidence="17">
    <location>
        <begin position="346"/>
        <end position="577"/>
    </location>
</feature>
<dbReference type="GeneID" id="116939475"/>
<evidence type="ECO:0000256" key="15">
    <source>
        <dbReference type="ARBA" id="ARBA00044559"/>
    </source>
</evidence>
<evidence type="ECO:0000256" key="6">
    <source>
        <dbReference type="ARBA" id="ARBA00022694"/>
    </source>
</evidence>
<evidence type="ECO:0000256" key="9">
    <source>
        <dbReference type="ARBA" id="ARBA00022801"/>
    </source>
</evidence>
<protein>
    <recommendedName>
        <fullName evidence="14">Mitochondrial ribonuclease P catalytic subunit</fullName>
        <ecNumber evidence="5">3.1.26.5</ecNumber>
    </recommendedName>
    <alternativeName>
        <fullName evidence="15">Mitochondrial ribonuclease P protein 3</fullName>
    </alternativeName>
</protein>
<dbReference type="GO" id="GO:0030678">
    <property type="term" value="C:mitochondrial ribonuclease P complex"/>
    <property type="evidence" value="ECO:0007669"/>
    <property type="project" value="TreeGrafter"/>
</dbReference>
<keyword evidence="12" id="KW-0809">Transit peptide</keyword>
<reference evidence="19" key="1">
    <citation type="submission" date="2025-08" db="UniProtKB">
        <authorList>
            <consortium name="RefSeq"/>
        </authorList>
    </citation>
    <scope>IDENTIFICATION</scope>
    <source>
        <tissue evidence="19">Sperm</tissue>
    </source>
</reference>
<feature type="compositionally biased region" description="Low complexity" evidence="16">
    <location>
        <begin position="87"/>
        <end position="112"/>
    </location>
</feature>
<dbReference type="InterPro" id="IPR031595">
    <property type="entry name" value="PRORP_C"/>
</dbReference>
<evidence type="ECO:0000256" key="2">
    <source>
        <dbReference type="ARBA" id="ARBA00001946"/>
    </source>
</evidence>
<keyword evidence="9" id="KW-0378">Hydrolase</keyword>
<evidence type="ECO:0000256" key="12">
    <source>
        <dbReference type="ARBA" id="ARBA00022946"/>
    </source>
</evidence>
<keyword evidence="10" id="KW-0862">Zinc</keyword>
<dbReference type="CDD" id="cd18718">
    <property type="entry name" value="PIN_PRORP"/>
    <property type="match status" value="1"/>
</dbReference>
<dbReference type="CTD" id="9692"/>
<evidence type="ECO:0000313" key="18">
    <source>
        <dbReference type="Proteomes" id="UP001318040"/>
    </source>
</evidence>
<evidence type="ECO:0000256" key="4">
    <source>
        <dbReference type="ARBA" id="ARBA00007626"/>
    </source>
</evidence>
<dbReference type="GO" id="GO:0001682">
    <property type="term" value="P:tRNA 5'-leader removal"/>
    <property type="evidence" value="ECO:0007669"/>
    <property type="project" value="TreeGrafter"/>
</dbReference>
<evidence type="ECO:0000256" key="11">
    <source>
        <dbReference type="ARBA" id="ARBA00022842"/>
    </source>
</evidence>
<keyword evidence="18" id="KW-1185">Reference proteome</keyword>
<evidence type="ECO:0000259" key="17">
    <source>
        <dbReference type="Pfam" id="PF16953"/>
    </source>
</evidence>
<evidence type="ECO:0000256" key="3">
    <source>
        <dbReference type="ARBA" id="ARBA00004173"/>
    </source>
</evidence>
<dbReference type="InterPro" id="IPR011990">
    <property type="entry name" value="TPR-like_helical_dom_sf"/>
</dbReference>
<evidence type="ECO:0000256" key="1">
    <source>
        <dbReference type="ARBA" id="ARBA00000928"/>
    </source>
</evidence>
<dbReference type="PANTHER" id="PTHR13547:SF1">
    <property type="entry name" value="MITOCHONDRIAL RIBONUCLEASE P CATALYTIC SUBUNIT"/>
    <property type="match status" value="1"/>
</dbReference>
<dbReference type="Pfam" id="PF16953">
    <property type="entry name" value="PRORP"/>
    <property type="match status" value="1"/>
</dbReference>
<dbReference type="AlphaFoldDB" id="A0AAJ7WN72"/>
<accession>A0AAJ7WN72</accession>
<organism evidence="18 19">
    <name type="scientific">Petromyzon marinus</name>
    <name type="common">Sea lamprey</name>
    <dbReference type="NCBI Taxonomy" id="7757"/>
    <lineage>
        <taxon>Eukaryota</taxon>
        <taxon>Metazoa</taxon>
        <taxon>Chordata</taxon>
        <taxon>Craniata</taxon>
        <taxon>Vertebrata</taxon>
        <taxon>Cyclostomata</taxon>
        <taxon>Hyperoartia</taxon>
        <taxon>Petromyzontiformes</taxon>
        <taxon>Petromyzontidae</taxon>
        <taxon>Petromyzon</taxon>
    </lineage>
</organism>
<feature type="region of interest" description="Disordered" evidence="16">
    <location>
        <begin position="65"/>
        <end position="123"/>
    </location>
</feature>
<evidence type="ECO:0000256" key="8">
    <source>
        <dbReference type="ARBA" id="ARBA00022723"/>
    </source>
</evidence>
<keyword evidence="13" id="KW-0496">Mitochondrion</keyword>
<dbReference type="GO" id="GO:0004526">
    <property type="term" value="F:ribonuclease P activity"/>
    <property type="evidence" value="ECO:0007669"/>
    <property type="project" value="UniProtKB-EC"/>
</dbReference>
<keyword evidence="8" id="KW-0479">Metal-binding</keyword>
<dbReference type="EC" id="3.1.26.5" evidence="5"/>
<comment type="subcellular location">
    <subcellularLocation>
        <location evidence="3">Mitochondrion</location>
    </subcellularLocation>
</comment>
<dbReference type="PANTHER" id="PTHR13547">
    <property type="match status" value="1"/>
</dbReference>
<gene>
    <name evidence="19" type="primary">PRORP</name>
</gene>
<comment type="cofactor">
    <cofactor evidence="2">
        <name>Mg(2+)</name>
        <dbReference type="ChEBI" id="CHEBI:18420"/>
    </cofactor>
</comment>
<sequence>MAWRAQGLSLRALRRLWPRGPGSHAAVASPCGSVVPARGDCTPPRAGKAKQSFFTNVVRPIEEEKKKKKGQFIANAVSPQTPGGREQQQQQKYQQQEDPQWTKQDQQKQQYQRSTVEAPDQPLSPADWAALKKEANNPRFESIVIEKLIETRGDLDIAKSLLNFVALESGDVSYGMLLPYLRLCVANQNGSEFLDVYKIMRDRYSILEDTAYTFAIRGLCMTERWRESLALLEEMNSILHPAAVNYTDIVKAALARCDVELAFRLYAEMLQKDLLPQDSMLQAFFELRGELAETNRDKLEGILQYLRHSQTFPSEKLARSIGDWFESFKEEKWKARYIHILPQAEHCPSCGENLESIYLTEGEYKQLQECIMNDVIKGHDIYRKTTPAELARFQRHIASNGPYDVVVDSLNVSHISGKYAQSQILMDVVSHLAEHGKQVLVLGRRHMLKNSNSWLREHMNIVRTQADCFLMENISKDDPFLLYACLHSGNHCWFVTRDLLRDHCARLTEPNMRHLFRKWQRGHQLVLETYIPKGQIIFKTVPSFDTVLQTTTKSWHIPYDKDGIERSHIQVPGNWVCMHKQKSQRRLHNLLKDSE</sequence>
<dbReference type="InterPro" id="IPR033495">
    <property type="entry name" value="MRPP3_PIN_dom"/>
</dbReference>
<dbReference type="GO" id="GO:0046872">
    <property type="term" value="F:metal ion binding"/>
    <property type="evidence" value="ECO:0007669"/>
    <property type="project" value="UniProtKB-KW"/>
</dbReference>
<name>A0AAJ7WN72_PETMA</name>
<dbReference type="Proteomes" id="UP001318040">
    <property type="component" value="Chromosome 6"/>
</dbReference>